<dbReference type="Pfam" id="PF16940">
    <property type="entry name" value="Tic110"/>
    <property type="match status" value="1"/>
</dbReference>
<sequence length="168" mass="19125">MMVEHQDWFKELGHKWKVSQVYLCRNLIGDIDPQGQIWAAPYRWGTIVLAYKKTKFQKLNLPPIQLFSGGVKQAVAELDKILAFNDLLISLSKHPDADLFARGVGPVSLVGGEYDSDRKMDDLKLLYRAYVTDSLSGGRMESHKVIELFHSIFLLDTLTVGLTRLEFQ</sequence>
<keyword evidence="2" id="KW-1185">Reference proteome</keyword>
<dbReference type="PANTHER" id="PTHR34935">
    <property type="entry name" value="PROTEIN TIC110, CHLOROPLASTIC"/>
    <property type="match status" value="1"/>
</dbReference>
<dbReference type="GO" id="GO:0045037">
    <property type="term" value="P:protein import into chloroplast stroma"/>
    <property type="evidence" value="ECO:0007669"/>
    <property type="project" value="TreeGrafter"/>
</dbReference>
<evidence type="ECO:0000313" key="2">
    <source>
        <dbReference type="Proteomes" id="UP000187203"/>
    </source>
</evidence>
<dbReference type="EMBL" id="AWUE01011403">
    <property type="protein sequence ID" value="OMP10668.1"/>
    <property type="molecule type" value="Genomic_DNA"/>
</dbReference>
<name>A0A1R3KUE9_9ROSI</name>
<evidence type="ECO:0000313" key="1">
    <source>
        <dbReference type="EMBL" id="OMP10668.1"/>
    </source>
</evidence>
<dbReference type="AlphaFoldDB" id="A0A1R3KUE9"/>
<dbReference type="GO" id="GO:0061927">
    <property type="term" value="C:TOC-TIC supercomplex I"/>
    <property type="evidence" value="ECO:0007669"/>
    <property type="project" value="TreeGrafter"/>
</dbReference>
<organism evidence="1 2">
    <name type="scientific">Corchorus olitorius</name>
    <dbReference type="NCBI Taxonomy" id="93759"/>
    <lineage>
        <taxon>Eukaryota</taxon>
        <taxon>Viridiplantae</taxon>
        <taxon>Streptophyta</taxon>
        <taxon>Embryophyta</taxon>
        <taxon>Tracheophyta</taxon>
        <taxon>Spermatophyta</taxon>
        <taxon>Magnoliopsida</taxon>
        <taxon>eudicotyledons</taxon>
        <taxon>Gunneridae</taxon>
        <taxon>Pentapetalae</taxon>
        <taxon>rosids</taxon>
        <taxon>malvids</taxon>
        <taxon>Malvales</taxon>
        <taxon>Malvaceae</taxon>
        <taxon>Grewioideae</taxon>
        <taxon>Apeibeae</taxon>
        <taxon>Corchorus</taxon>
    </lineage>
</organism>
<accession>A0A1R3KUE9</accession>
<dbReference type="STRING" id="93759.A0A1R3KUE9"/>
<comment type="caution">
    <text evidence="1">The sequence shown here is derived from an EMBL/GenBank/DDBJ whole genome shotgun (WGS) entry which is preliminary data.</text>
</comment>
<protein>
    <submittedName>
        <fullName evidence="1">Uncharacterized protein</fullName>
    </submittedName>
</protein>
<proteinExistence type="predicted"/>
<dbReference type="PANTHER" id="PTHR34935:SF3">
    <property type="entry name" value="PROTEIN TIC110, CHLOROPLASTIC"/>
    <property type="match status" value="1"/>
</dbReference>
<dbReference type="OrthoDB" id="682996at2759"/>
<dbReference type="SUPFAM" id="SSF53850">
    <property type="entry name" value="Periplasmic binding protein-like II"/>
    <property type="match status" value="1"/>
</dbReference>
<gene>
    <name evidence="1" type="ORF">COLO4_04363</name>
</gene>
<dbReference type="InterPro" id="IPR031610">
    <property type="entry name" value="TIC110"/>
</dbReference>
<reference evidence="2" key="1">
    <citation type="submission" date="2013-09" db="EMBL/GenBank/DDBJ databases">
        <title>Corchorus olitorius genome sequencing.</title>
        <authorList>
            <person name="Alam M."/>
            <person name="Haque M.S."/>
            <person name="Islam M.S."/>
            <person name="Emdad E.M."/>
            <person name="Islam M.M."/>
            <person name="Ahmed B."/>
            <person name="Halim A."/>
            <person name="Hossen Q.M.M."/>
            <person name="Hossain M.Z."/>
            <person name="Ahmed R."/>
            <person name="Khan M.M."/>
            <person name="Islam R."/>
            <person name="Rashid M.M."/>
            <person name="Khan S.A."/>
            <person name="Rahman M.S."/>
            <person name="Alam M."/>
            <person name="Yahiya A.S."/>
            <person name="Khan M.S."/>
            <person name="Azam M.S."/>
            <person name="Haque T."/>
            <person name="Lashkar M.Z.H."/>
            <person name="Akhand A.I."/>
            <person name="Morshed G."/>
            <person name="Roy S."/>
            <person name="Uddin K.S."/>
            <person name="Rabeya T."/>
            <person name="Hossain A.S."/>
            <person name="Chowdhury A."/>
            <person name="Snigdha A.R."/>
            <person name="Mortoza M.S."/>
            <person name="Matin S.A."/>
            <person name="Hoque S.M.E."/>
            <person name="Islam M.K."/>
            <person name="Roy D.K."/>
            <person name="Haider R."/>
            <person name="Moosa M.M."/>
            <person name="Elias S.M."/>
            <person name="Hasan A.M."/>
            <person name="Jahan S."/>
            <person name="Shafiuddin M."/>
            <person name="Mahmood N."/>
            <person name="Shommy N.S."/>
        </authorList>
    </citation>
    <scope>NUCLEOTIDE SEQUENCE [LARGE SCALE GENOMIC DNA]</scope>
    <source>
        <strain evidence="2">cv. O-4</strain>
    </source>
</reference>
<dbReference type="Proteomes" id="UP000187203">
    <property type="component" value="Unassembled WGS sequence"/>
</dbReference>